<dbReference type="AlphaFoldDB" id="A0A1I3GM75"/>
<dbReference type="STRING" id="1576369.SAMN05421753_10752"/>
<feature type="transmembrane region" description="Helical" evidence="1">
    <location>
        <begin position="117"/>
        <end position="136"/>
    </location>
</feature>
<feature type="transmembrane region" description="Helical" evidence="1">
    <location>
        <begin position="346"/>
        <end position="366"/>
    </location>
</feature>
<name>A0A1I3GM75_9PLAN</name>
<keyword evidence="1" id="KW-0472">Membrane</keyword>
<dbReference type="EMBL" id="FOQD01000007">
    <property type="protein sequence ID" value="SFI24549.1"/>
    <property type="molecule type" value="Genomic_DNA"/>
</dbReference>
<protein>
    <recommendedName>
        <fullName evidence="4">Dolichyl-phosphate-mannose-protein mannosyltransferase</fullName>
    </recommendedName>
</protein>
<evidence type="ECO:0000313" key="2">
    <source>
        <dbReference type="EMBL" id="SFI24549.1"/>
    </source>
</evidence>
<feature type="transmembrane region" description="Helical" evidence="1">
    <location>
        <begin position="260"/>
        <end position="285"/>
    </location>
</feature>
<sequence length="655" mass="72527">MGAISLAEVERRADSSRFQRPACASETRANEKWLCFAAAISWQAAFVVACLVEADRLRTRLLEQATAGSWWEGPALDGTWWVPLLAMGPFCWFWKIRREGIERLPARQTLRTVSRRCLILGGCVVAITSLLTTLHAGNQRLESEPGGPRFSQVVPIIHDEFSYQLQARTFLAGRWSWEPPPHARELFHQLHVLNEDRFASRYLPGTGLWIVPWLAIGQQVWGQMFANMLIAGGIYVLGVQIAGFGVGVTAGMLTALSPDLALFGNLLLAHQPALAGLICFLNAAVCYLRGGPAGWMAMGGVGLTLAMLCRPLTAAAIALPWGVVLLRGWLKAEFGQTSVRCSVREWRFAIAALGIPILAGLLLVGWQSHSLTGSVFTTAYSHYTELYTPRHAYGFEQASNLVGAEHPRVLREYNDWAVELTPGVALQNCWDRLCGSLEWSLGLVPLTFAAVFVTLTIHLQSRWVRLVLASILCLHVAHVPYWLNGILKHHYVFESGPLWLLLLAVAGSQCLDLARKRGAVLFPAWGGTVLVMAVAGNLFSLDGDETTSRLAQGVKQLARPSAGYREFERILARACIEKPALVLIRPQPGDLHAQYVRNSPPFDGELLVGMDRPELYSHGRLSELFPDRSIYFYDSTSREVTLLQTSNSRFVRRPE</sequence>
<feature type="transmembrane region" description="Helical" evidence="1">
    <location>
        <begin position="305"/>
        <end position="326"/>
    </location>
</feature>
<feature type="transmembrane region" description="Helical" evidence="1">
    <location>
        <begin position="439"/>
        <end position="459"/>
    </location>
</feature>
<feature type="transmembrane region" description="Helical" evidence="1">
    <location>
        <begin position="519"/>
        <end position="539"/>
    </location>
</feature>
<gene>
    <name evidence="2" type="ORF">SAMN05421753_10752</name>
</gene>
<keyword evidence="1" id="KW-1133">Transmembrane helix</keyword>
<evidence type="ECO:0000256" key="1">
    <source>
        <dbReference type="SAM" id="Phobius"/>
    </source>
</evidence>
<proteinExistence type="predicted"/>
<dbReference type="Proteomes" id="UP000199518">
    <property type="component" value="Unassembled WGS sequence"/>
</dbReference>
<feature type="transmembrane region" description="Helical" evidence="1">
    <location>
        <begin position="33"/>
        <end position="54"/>
    </location>
</feature>
<feature type="transmembrane region" description="Helical" evidence="1">
    <location>
        <begin position="78"/>
        <end position="96"/>
    </location>
</feature>
<reference evidence="3" key="1">
    <citation type="submission" date="2016-10" db="EMBL/GenBank/DDBJ databases">
        <authorList>
            <person name="Varghese N."/>
            <person name="Submissions S."/>
        </authorList>
    </citation>
    <scope>NUCLEOTIDE SEQUENCE [LARGE SCALE GENOMIC DNA]</scope>
    <source>
        <strain evidence="3">DSM 26348</strain>
    </source>
</reference>
<keyword evidence="3" id="KW-1185">Reference proteome</keyword>
<feature type="transmembrane region" description="Helical" evidence="1">
    <location>
        <begin position="466"/>
        <end position="483"/>
    </location>
</feature>
<feature type="transmembrane region" description="Helical" evidence="1">
    <location>
        <begin position="229"/>
        <end position="253"/>
    </location>
</feature>
<evidence type="ECO:0000313" key="3">
    <source>
        <dbReference type="Proteomes" id="UP000199518"/>
    </source>
</evidence>
<accession>A0A1I3GM75</accession>
<organism evidence="2 3">
    <name type="scientific">Planctomicrobium piriforme</name>
    <dbReference type="NCBI Taxonomy" id="1576369"/>
    <lineage>
        <taxon>Bacteria</taxon>
        <taxon>Pseudomonadati</taxon>
        <taxon>Planctomycetota</taxon>
        <taxon>Planctomycetia</taxon>
        <taxon>Planctomycetales</taxon>
        <taxon>Planctomycetaceae</taxon>
        <taxon>Planctomicrobium</taxon>
    </lineage>
</organism>
<keyword evidence="1" id="KW-0812">Transmembrane</keyword>
<evidence type="ECO:0008006" key="4">
    <source>
        <dbReference type="Google" id="ProtNLM"/>
    </source>
</evidence>